<comment type="caution">
    <text evidence="2">The sequence shown here is derived from an EMBL/GenBank/DDBJ whole genome shotgun (WGS) entry which is preliminary data.</text>
</comment>
<protein>
    <submittedName>
        <fullName evidence="2">Uncharacterized protein</fullName>
    </submittedName>
</protein>
<name>A0AAD8KT82_TARER</name>
<gene>
    <name evidence="2" type="ORF">QVD17_11327</name>
</gene>
<keyword evidence="3" id="KW-1185">Reference proteome</keyword>
<proteinExistence type="predicted"/>
<dbReference type="Proteomes" id="UP001229421">
    <property type="component" value="Unassembled WGS sequence"/>
</dbReference>
<evidence type="ECO:0000256" key="1">
    <source>
        <dbReference type="SAM" id="MobiDB-lite"/>
    </source>
</evidence>
<evidence type="ECO:0000313" key="2">
    <source>
        <dbReference type="EMBL" id="KAK1429125.1"/>
    </source>
</evidence>
<dbReference type="AlphaFoldDB" id="A0AAD8KT82"/>
<organism evidence="2 3">
    <name type="scientific">Tagetes erecta</name>
    <name type="common">African marigold</name>
    <dbReference type="NCBI Taxonomy" id="13708"/>
    <lineage>
        <taxon>Eukaryota</taxon>
        <taxon>Viridiplantae</taxon>
        <taxon>Streptophyta</taxon>
        <taxon>Embryophyta</taxon>
        <taxon>Tracheophyta</taxon>
        <taxon>Spermatophyta</taxon>
        <taxon>Magnoliopsida</taxon>
        <taxon>eudicotyledons</taxon>
        <taxon>Gunneridae</taxon>
        <taxon>Pentapetalae</taxon>
        <taxon>asterids</taxon>
        <taxon>campanulids</taxon>
        <taxon>Asterales</taxon>
        <taxon>Asteraceae</taxon>
        <taxon>Asteroideae</taxon>
        <taxon>Heliantheae alliance</taxon>
        <taxon>Tageteae</taxon>
        <taxon>Tagetes</taxon>
    </lineage>
</organism>
<evidence type="ECO:0000313" key="3">
    <source>
        <dbReference type="Proteomes" id="UP001229421"/>
    </source>
</evidence>
<feature type="region of interest" description="Disordered" evidence="1">
    <location>
        <begin position="80"/>
        <end position="110"/>
    </location>
</feature>
<feature type="compositionally biased region" description="Acidic residues" evidence="1">
    <location>
        <begin position="83"/>
        <end position="97"/>
    </location>
</feature>
<accession>A0AAD8KT82</accession>
<feature type="compositionally biased region" description="Basic and acidic residues" evidence="1">
    <location>
        <begin position="32"/>
        <end position="50"/>
    </location>
</feature>
<feature type="region of interest" description="Disordered" evidence="1">
    <location>
        <begin position="27"/>
        <end position="50"/>
    </location>
</feature>
<sequence length="110" mass="12400">MQSIFNIRTSYGLPICLSGITRHHQLSLSKQIADHDRRREEMKRSRKENGRVVPVNEIDGEVSEIEAGYRSSDLVSFNLNDDVNNDNDNDDDVDDDQSSVLHTPCIAKAA</sequence>
<dbReference type="EMBL" id="JAUHHV010000003">
    <property type="protein sequence ID" value="KAK1429125.1"/>
    <property type="molecule type" value="Genomic_DNA"/>
</dbReference>
<reference evidence="2" key="1">
    <citation type="journal article" date="2023" name="bioRxiv">
        <title>Improved chromosome-level genome assembly for marigold (Tagetes erecta).</title>
        <authorList>
            <person name="Jiang F."/>
            <person name="Yuan L."/>
            <person name="Wang S."/>
            <person name="Wang H."/>
            <person name="Xu D."/>
            <person name="Wang A."/>
            <person name="Fan W."/>
        </authorList>
    </citation>
    <scope>NUCLEOTIDE SEQUENCE</scope>
    <source>
        <strain evidence="2">WSJ</strain>
        <tissue evidence="2">Leaf</tissue>
    </source>
</reference>